<sequence length="359" mass="38922">MPQLYSKRAFLQTSLTLLAPVAASLWRGQCSYAQPGEFGTGDAIPRDVREMYDRGLQFLVKSQQENGSWIDQQGGAAGTGMAIMCFLASGEDPNFGQYAGNLKRALRNMISQQQPDTGYFGGSMYVQGFAMLALAEAYGAVDDSNLWSGSPNARQPMIGQSLELAVRAAVTSQKKNPLGAWRYSPDARDADTSAAGAVLMGLLAARNAGIEVPDESIDKAIAYYVKMTAPSGQVAYSGGLGGFDESLARISIGTLVYAVARRKDLPQYQATLKYLTDRIDGGGSSGHGGVEYQLYYQAQALFQGNVEAWEKWNKNLVRHLKGIQLPDGSFRGSYGLHISTTLSLLSLAVNYRFLPIYER</sequence>
<dbReference type="OrthoDB" id="265313at2"/>
<evidence type="ECO:0000313" key="2">
    <source>
        <dbReference type="Proteomes" id="UP000199518"/>
    </source>
</evidence>
<gene>
    <name evidence="1" type="ORF">SAMN05421753_12011</name>
</gene>
<proteinExistence type="predicted"/>
<keyword evidence="2" id="KW-1185">Reference proteome</keyword>
<reference evidence="2" key="1">
    <citation type="submission" date="2016-10" db="EMBL/GenBank/DDBJ databases">
        <authorList>
            <person name="Varghese N."/>
            <person name="Submissions S."/>
        </authorList>
    </citation>
    <scope>NUCLEOTIDE SEQUENCE [LARGE SCALE GENOMIC DNA]</scope>
    <source>
        <strain evidence="2">DSM 26348</strain>
    </source>
</reference>
<dbReference type="Proteomes" id="UP000199518">
    <property type="component" value="Unassembled WGS sequence"/>
</dbReference>
<dbReference type="AlphaFoldDB" id="A0A1I3R811"/>
<dbReference type="EMBL" id="FOQD01000020">
    <property type="protein sequence ID" value="SFJ41561.1"/>
    <property type="molecule type" value="Genomic_DNA"/>
</dbReference>
<dbReference type="SUPFAM" id="SSF48239">
    <property type="entry name" value="Terpenoid cyclases/Protein prenyltransferases"/>
    <property type="match status" value="1"/>
</dbReference>
<organism evidence="1 2">
    <name type="scientific">Planctomicrobium piriforme</name>
    <dbReference type="NCBI Taxonomy" id="1576369"/>
    <lineage>
        <taxon>Bacteria</taxon>
        <taxon>Pseudomonadati</taxon>
        <taxon>Planctomycetota</taxon>
        <taxon>Planctomycetia</taxon>
        <taxon>Planctomycetales</taxon>
        <taxon>Planctomycetaceae</taxon>
        <taxon>Planctomicrobium</taxon>
    </lineage>
</organism>
<evidence type="ECO:0000313" key="1">
    <source>
        <dbReference type="EMBL" id="SFJ41561.1"/>
    </source>
</evidence>
<protein>
    <recommendedName>
        <fullName evidence="3">Squalene--hopene cyclase</fullName>
    </recommendedName>
</protein>
<name>A0A1I3R811_9PLAN</name>
<accession>A0A1I3R811</accession>
<dbReference type="InterPro" id="IPR008930">
    <property type="entry name" value="Terpenoid_cyclase/PrenylTrfase"/>
</dbReference>
<evidence type="ECO:0008006" key="3">
    <source>
        <dbReference type="Google" id="ProtNLM"/>
    </source>
</evidence>
<dbReference type="RefSeq" id="WP_092055513.1">
    <property type="nucleotide sequence ID" value="NZ_FOQD01000020.1"/>
</dbReference>
<dbReference type="Gene3D" id="1.50.10.20">
    <property type="match status" value="1"/>
</dbReference>
<dbReference type="STRING" id="1576369.SAMN05421753_12011"/>